<dbReference type="PANTHER" id="PTHR12966">
    <property type="entry name" value="NADH DEHYDROGENASE UBIQUINONE 1 ALPHA SUBCOMPLEX SUBUNIT 13"/>
    <property type="match status" value="1"/>
</dbReference>
<evidence type="ECO:0000256" key="14">
    <source>
        <dbReference type="RuleBase" id="RU368034"/>
    </source>
</evidence>
<keyword evidence="5 14" id="KW-0679">Respiratory chain</keyword>
<keyword evidence="15" id="KW-0830">Ubiquinone</keyword>
<dbReference type="PANTHER" id="PTHR12966:SF0">
    <property type="entry name" value="NADH DEHYDROGENASE [UBIQUINONE] 1 ALPHA SUBCOMPLEX SUBUNIT 13"/>
    <property type="match status" value="1"/>
</dbReference>
<keyword evidence="6 14" id="KW-0812">Transmembrane</keyword>
<feature type="transmembrane region" description="Helical" evidence="14">
    <location>
        <begin position="30"/>
        <end position="50"/>
    </location>
</feature>
<comment type="subunit">
    <text evidence="13">Complex I is composed of 45 different subunits. Interacts with CARD15, but not with CARD4. Interacts with STAT3, but not with STAT1, STAT2 and STAT5A. Interacts with OLFM4.</text>
</comment>
<evidence type="ECO:0000256" key="12">
    <source>
        <dbReference type="ARBA" id="ARBA00045908"/>
    </source>
</evidence>
<comment type="subcellular location">
    <subcellularLocation>
        <location evidence="1 14">Mitochondrion inner membrane</location>
        <topology evidence="1 14">Single-pass membrane protein</topology>
        <orientation evidence="1 14">Matrix side</orientation>
    </subcellularLocation>
</comment>
<dbReference type="GO" id="GO:0045271">
    <property type="term" value="C:respiratory chain complex I"/>
    <property type="evidence" value="ECO:0007669"/>
    <property type="project" value="UniProtKB-UniRule"/>
</dbReference>
<dbReference type="Pfam" id="PF06212">
    <property type="entry name" value="GRIM-19"/>
    <property type="match status" value="1"/>
</dbReference>
<evidence type="ECO:0000313" key="15">
    <source>
        <dbReference type="EMBL" id="JAP03025.1"/>
    </source>
</evidence>
<dbReference type="GO" id="GO:0005743">
    <property type="term" value="C:mitochondrial inner membrane"/>
    <property type="evidence" value="ECO:0007669"/>
    <property type="project" value="UniProtKB-SubCell"/>
</dbReference>
<name>A0A0V0G4Q5_TRIDM</name>
<evidence type="ECO:0000256" key="2">
    <source>
        <dbReference type="ARBA" id="ARBA00007312"/>
    </source>
</evidence>
<evidence type="ECO:0000256" key="3">
    <source>
        <dbReference type="ARBA" id="ARBA00018192"/>
    </source>
</evidence>
<keyword evidence="4 14" id="KW-0813">Transport</keyword>
<reference evidence="15" key="1">
    <citation type="journal article" date="2018" name="J. Proteomics">
        <title>Exploring the molecular complexity of Triatoma dimidiata sialome.</title>
        <authorList>
            <person name="Santiago P.B."/>
            <person name="de Araujo C.N."/>
            <person name="Charneau S."/>
            <person name="Bastos I.M.D."/>
            <person name="Assumpcao T.C.F."/>
            <person name="Queiroz R.M.L."/>
            <person name="Praca Y.R."/>
            <person name="Cordeiro T.M."/>
            <person name="Garcia C.H.S."/>
            <person name="da Silva I.G."/>
            <person name="Raiol T."/>
            <person name="Motta F.N."/>
            <person name="de Araujo Oliveira J.V."/>
            <person name="de Sousa M.V."/>
            <person name="Ribeiro J.M.C."/>
            <person name="de Santana J.M."/>
        </authorList>
    </citation>
    <scope>NUCLEOTIDE SEQUENCE</scope>
    <source>
        <strain evidence="15">Santander</strain>
        <tissue evidence="15">Salivary glands</tissue>
    </source>
</reference>
<accession>A0A0V0G4Q5</accession>
<evidence type="ECO:0000256" key="1">
    <source>
        <dbReference type="ARBA" id="ARBA00004298"/>
    </source>
</evidence>
<comment type="function">
    <text evidence="12">Accessory subunit of the mitochondrial membrane respiratory chain NADH dehydrogenase (Complex I), that is believed not to be involved in catalysis. Complex I functions in the transfer of electrons from NADH to the respiratory chain. The immediate electron acceptor for the enzyme is believed to be ubiquinone. Involved in the interferon/all-trans-retinoic acid (IFN/RA) induced cell death. This apoptotic activity is inhibited by interaction with viral IRF1. Prevents the transactivation of STAT3 target genes. May play a role in CARD15-mediated innate mucosal responses and serve to regulate intestinal epithelial cell responses to microbes.</text>
</comment>
<evidence type="ECO:0000256" key="10">
    <source>
        <dbReference type="ARBA" id="ARBA00023128"/>
    </source>
</evidence>
<comment type="function">
    <text evidence="14">Complex I functions in the transfer of electrons from NADH to the respiratory chain. Accessory subunit of the mitochondrial membrane respiratory chain NADH dehydrogenase (Complex I), that is believed not to be involved in catalysis.</text>
</comment>
<keyword evidence="8 14" id="KW-0249">Electron transport</keyword>
<evidence type="ECO:0000256" key="9">
    <source>
        <dbReference type="ARBA" id="ARBA00022989"/>
    </source>
</evidence>
<proteinExistence type="inferred from homology"/>
<evidence type="ECO:0000256" key="8">
    <source>
        <dbReference type="ARBA" id="ARBA00022982"/>
    </source>
</evidence>
<evidence type="ECO:0000256" key="7">
    <source>
        <dbReference type="ARBA" id="ARBA00022792"/>
    </source>
</evidence>
<keyword evidence="7 14" id="KW-0999">Mitochondrion inner membrane</keyword>
<evidence type="ECO:0000256" key="6">
    <source>
        <dbReference type="ARBA" id="ARBA00022692"/>
    </source>
</evidence>
<dbReference type="EMBL" id="GECL01003099">
    <property type="protein sequence ID" value="JAP03025.1"/>
    <property type="molecule type" value="Transcribed_RNA"/>
</dbReference>
<keyword evidence="10 14" id="KW-0496">Mitochondrion</keyword>
<dbReference type="AlphaFoldDB" id="A0A0V0G4Q5"/>
<evidence type="ECO:0000256" key="13">
    <source>
        <dbReference type="ARBA" id="ARBA00046797"/>
    </source>
</evidence>
<evidence type="ECO:0000256" key="5">
    <source>
        <dbReference type="ARBA" id="ARBA00022660"/>
    </source>
</evidence>
<keyword evidence="11 14" id="KW-0472">Membrane</keyword>
<evidence type="ECO:0000256" key="11">
    <source>
        <dbReference type="ARBA" id="ARBA00023136"/>
    </source>
</evidence>
<sequence>MATAAKKQDMPPPGGFKSLDYSRVPARTVFGGKALILGHFIVTAGSLYIYSLNYRKVEREELEKRSSMFAIMPLLQAERDRAYLKQLRRNRDEEANLMKNVDGWVVGMYKGEPVFKTLPPDTLVKPTLLEYYVHSSDKNYCNHANITLWD</sequence>
<comment type="similarity">
    <text evidence="2 14">Belongs to the complex I NDUFA13 subunit family.</text>
</comment>
<organism evidence="15">
    <name type="scientific">Triatoma dimidiata</name>
    <name type="common">Kissing bug</name>
    <name type="synonym">Meccus dimidiatus</name>
    <dbReference type="NCBI Taxonomy" id="72491"/>
    <lineage>
        <taxon>Eukaryota</taxon>
        <taxon>Metazoa</taxon>
        <taxon>Ecdysozoa</taxon>
        <taxon>Arthropoda</taxon>
        <taxon>Hexapoda</taxon>
        <taxon>Insecta</taxon>
        <taxon>Pterygota</taxon>
        <taxon>Neoptera</taxon>
        <taxon>Paraneoptera</taxon>
        <taxon>Hemiptera</taxon>
        <taxon>Heteroptera</taxon>
        <taxon>Panheteroptera</taxon>
        <taxon>Cimicomorpha</taxon>
        <taxon>Reduviidae</taxon>
        <taxon>Triatominae</taxon>
        <taxon>Triatoma</taxon>
    </lineage>
</organism>
<dbReference type="InterPro" id="IPR009346">
    <property type="entry name" value="GRIM-19"/>
</dbReference>
<protein>
    <recommendedName>
        <fullName evidence="3 14">NADH dehydrogenase [ubiquinone] 1 alpha subcomplex subunit 13</fullName>
    </recommendedName>
</protein>
<evidence type="ECO:0000256" key="4">
    <source>
        <dbReference type="ARBA" id="ARBA00022448"/>
    </source>
</evidence>
<keyword evidence="9 14" id="KW-1133">Transmembrane helix</keyword>